<dbReference type="Gene3D" id="1.20.120.530">
    <property type="entry name" value="GntR ligand-binding domain-like"/>
    <property type="match status" value="1"/>
</dbReference>
<evidence type="ECO:0000256" key="3">
    <source>
        <dbReference type="ARBA" id="ARBA00023163"/>
    </source>
</evidence>
<dbReference type="InterPro" id="IPR008920">
    <property type="entry name" value="TF_FadR/GntR_C"/>
</dbReference>
<dbReference type="AlphaFoldDB" id="A0A846RU93"/>
<feature type="domain" description="HTH gntR-type" evidence="4">
    <location>
        <begin position="15"/>
        <end position="82"/>
    </location>
</feature>
<evidence type="ECO:0000256" key="2">
    <source>
        <dbReference type="ARBA" id="ARBA00023125"/>
    </source>
</evidence>
<dbReference type="InterPro" id="IPR000524">
    <property type="entry name" value="Tscrpt_reg_HTH_GntR"/>
</dbReference>
<dbReference type="CDD" id="cd07377">
    <property type="entry name" value="WHTH_GntR"/>
    <property type="match status" value="1"/>
</dbReference>
<dbReference type="SMART" id="SM00895">
    <property type="entry name" value="FCD"/>
    <property type="match status" value="1"/>
</dbReference>
<keyword evidence="1" id="KW-0805">Transcription regulation</keyword>
<dbReference type="GO" id="GO:0003677">
    <property type="term" value="F:DNA binding"/>
    <property type="evidence" value="ECO:0007669"/>
    <property type="project" value="UniProtKB-KW"/>
</dbReference>
<dbReference type="Proteomes" id="UP000547458">
    <property type="component" value="Unassembled WGS sequence"/>
</dbReference>
<keyword evidence="6" id="KW-1185">Reference proteome</keyword>
<keyword evidence="3" id="KW-0804">Transcription</keyword>
<dbReference type="PROSITE" id="PS50949">
    <property type="entry name" value="HTH_GNTR"/>
    <property type="match status" value="1"/>
</dbReference>
<sequence length="229" mass="25590">MAVEKKFEIHTIKKTSLRETVARALRAAIISGEMVPGIVYSAPSLGARFGVSATPVREAMLDLVRENLVTVEPNKGFRVTEVSEKDLDHMAQIRILLEPPVVREVTPIIPASDIPMLRAMAQEIVDRGTEGDLVAYMDADREFHIRLLEYSGNTRLVELISDLRSHSRLLGLTNLAEQGRLRQSAEEHLRMVDLIEAGKAEELEELVRQHITHVRGVWAKPAESQEATS</sequence>
<keyword evidence="2 5" id="KW-0238">DNA-binding</keyword>
<dbReference type="GO" id="GO:0003700">
    <property type="term" value="F:DNA-binding transcription factor activity"/>
    <property type="evidence" value="ECO:0007669"/>
    <property type="project" value="InterPro"/>
</dbReference>
<dbReference type="Pfam" id="PF07729">
    <property type="entry name" value="FCD"/>
    <property type="match status" value="1"/>
</dbReference>
<dbReference type="SUPFAM" id="SSF48008">
    <property type="entry name" value="GntR ligand-binding domain-like"/>
    <property type="match status" value="1"/>
</dbReference>
<dbReference type="EMBL" id="JAATJL010000001">
    <property type="protein sequence ID" value="NJC24102.1"/>
    <property type="molecule type" value="Genomic_DNA"/>
</dbReference>
<evidence type="ECO:0000259" key="4">
    <source>
        <dbReference type="PROSITE" id="PS50949"/>
    </source>
</evidence>
<evidence type="ECO:0000313" key="5">
    <source>
        <dbReference type="EMBL" id="NJC24102.1"/>
    </source>
</evidence>
<dbReference type="SUPFAM" id="SSF46785">
    <property type="entry name" value="Winged helix' DNA-binding domain"/>
    <property type="match status" value="1"/>
</dbReference>
<comment type="caution">
    <text evidence="5">The sequence shown here is derived from an EMBL/GenBank/DDBJ whole genome shotgun (WGS) entry which is preliminary data.</text>
</comment>
<accession>A0A846RU93</accession>
<organism evidence="5 6">
    <name type="scientific">Arthrobacter pigmenti</name>
    <dbReference type="NCBI Taxonomy" id="271432"/>
    <lineage>
        <taxon>Bacteria</taxon>
        <taxon>Bacillati</taxon>
        <taxon>Actinomycetota</taxon>
        <taxon>Actinomycetes</taxon>
        <taxon>Micrococcales</taxon>
        <taxon>Micrococcaceae</taxon>
        <taxon>Arthrobacter</taxon>
    </lineage>
</organism>
<proteinExistence type="predicted"/>
<dbReference type="PANTHER" id="PTHR43537">
    <property type="entry name" value="TRANSCRIPTIONAL REGULATOR, GNTR FAMILY"/>
    <property type="match status" value="1"/>
</dbReference>
<dbReference type="Pfam" id="PF00392">
    <property type="entry name" value="GntR"/>
    <property type="match status" value="1"/>
</dbReference>
<evidence type="ECO:0000256" key="1">
    <source>
        <dbReference type="ARBA" id="ARBA00023015"/>
    </source>
</evidence>
<dbReference type="InterPro" id="IPR011711">
    <property type="entry name" value="GntR_C"/>
</dbReference>
<name>A0A846RU93_9MICC</name>
<dbReference type="Gene3D" id="1.10.10.10">
    <property type="entry name" value="Winged helix-like DNA-binding domain superfamily/Winged helix DNA-binding domain"/>
    <property type="match status" value="1"/>
</dbReference>
<protein>
    <submittedName>
        <fullName evidence="5">DNA-binding GntR family transcriptional regulator</fullName>
    </submittedName>
</protein>
<gene>
    <name evidence="5" type="ORF">BJ994_003178</name>
</gene>
<dbReference type="InterPro" id="IPR036390">
    <property type="entry name" value="WH_DNA-bd_sf"/>
</dbReference>
<dbReference type="InterPro" id="IPR036388">
    <property type="entry name" value="WH-like_DNA-bd_sf"/>
</dbReference>
<evidence type="ECO:0000313" key="6">
    <source>
        <dbReference type="Proteomes" id="UP000547458"/>
    </source>
</evidence>
<dbReference type="SMART" id="SM00345">
    <property type="entry name" value="HTH_GNTR"/>
    <property type="match status" value="1"/>
</dbReference>
<dbReference type="RefSeq" id="WP_167995399.1">
    <property type="nucleotide sequence ID" value="NZ_JAATJL010000001.1"/>
</dbReference>
<dbReference type="PANTHER" id="PTHR43537:SF45">
    <property type="entry name" value="GNTR FAMILY REGULATORY PROTEIN"/>
    <property type="match status" value="1"/>
</dbReference>
<reference evidence="5 6" key="1">
    <citation type="submission" date="2020-03" db="EMBL/GenBank/DDBJ databases">
        <title>Sequencing the genomes of 1000 actinobacteria strains.</title>
        <authorList>
            <person name="Klenk H.-P."/>
        </authorList>
    </citation>
    <scope>NUCLEOTIDE SEQUENCE [LARGE SCALE GENOMIC DNA]</scope>
    <source>
        <strain evidence="5 6">DSM 16403</strain>
    </source>
</reference>